<protein>
    <submittedName>
        <fullName evidence="7">Tyrosine recombinase XerD</fullName>
    </submittedName>
</protein>
<dbReference type="PROSITE" id="PS51900">
    <property type="entry name" value="CB"/>
    <property type="match status" value="1"/>
</dbReference>
<dbReference type="GO" id="GO:0015074">
    <property type="term" value="P:DNA integration"/>
    <property type="evidence" value="ECO:0007669"/>
    <property type="project" value="UniProtKB-KW"/>
</dbReference>
<dbReference type="RefSeq" id="WP_136060952.1">
    <property type="nucleotide sequence ID" value="NZ_CAAHFH010000001.1"/>
</dbReference>
<keyword evidence="1" id="KW-0229">DNA integration</keyword>
<sequence length="416" mass="47118">MLEQYFHHPRVLRRLLASPVHDQIERYVVYLNERGHTYEGVQQYVQAIEHFFDWALKENQGAITPIDKAIVCRFLTEHIPICDCSPPASRTMITLRAALNHLLHICESEEESDLPESNNDRLIDAYLTYLKNNCGLAAQTLNYRARYAREFLSYLNHAGETDVAALMPQDIMQFMVNCAGRCKRSSAQVIACSLRSFLRFLQMNGLCSMQLVRAVPRIPNWKMEGIPVTLSEAQLSSLLHAFDKTSATGLRDYAITLCMTEIGLRVSEVVNIALDDVDWRRGILNITSPKVRRSRCLPLTEHVGAAIAQYIKCGRPEVKSRQLFLRHRAPVCEPLTPKVVGGVIYRAYRRAGLPESINGTHILRHTIATRLYQNGASLKDLADLLGHQSLETTVIYTKVNLPQLATVALPWPEERS</sequence>
<dbReference type="InterPro" id="IPR044068">
    <property type="entry name" value="CB"/>
</dbReference>
<dbReference type="GO" id="GO:0006310">
    <property type="term" value="P:DNA recombination"/>
    <property type="evidence" value="ECO:0007669"/>
    <property type="project" value="UniProtKB-KW"/>
</dbReference>
<dbReference type="InterPro" id="IPR010998">
    <property type="entry name" value="Integrase_recombinase_N"/>
</dbReference>
<evidence type="ECO:0000313" key="8">
    <source>
        <dbReference type="Proteomes" id="UP000346198"/>
    </source>
</evidence>
<dbReference type="EMBL" id="CAAHFH010000001">
    <property type="protein sequence ID" value="VGO19568.1"/>
    <property type="molecule type" value="Genomic_DNA"/>
</dbReference>
<evidence type="ECO:0000259" key="6">
    <source>
        <dbReference type="PROSITE" id="PS51900"/>
    </source>
</evidence>
<dbReference type="PROSITE" id="PS51898">
    <property type="entry name" value="TYR_RECOMBINASE"/>
    <property type="match status" value="1"/>
</dbReference>
<evidence type="ECO:0000256" key="1">
    <source>
        <dbReference type="ARBA" id="ARBA00022908"/>
    </source>
</evidence>
<dbReference type="Gene3D" id="1.10.150.130">
    <property type="match status" value="1"/>
</dbReference>
<dbReference type="GO" id="GO:0003677">
    <property type="term" value="F:DNA binding"/>
    <property type="evidence" value="ECO:0007669"/>
    <property type="project" value="UniProtKB-UniRule"/>
</dbReference>
<dbReference type="InterPro" id="IPR004107">
    <property type="entry name" value="Integrase_SAM-like_N"/>
</dbReference>
<dbReference type="SUPFAM" id="SSF56349">
    <property type="entry name" value="DNA breaking-rejoining enzymes"/>
    <property type="match status" value="1"/>
</dbReference>
<dbReference type="InterPro" id="IPR013762">
    <property type="entry name" value="Integrase-like_cat_sf"/>
</dbReference>
<feature type="domain" description="Core-binding (CB)" evidence="6">
    <location>
        <begin position="117"/>
        <end position="202"/>
    </location>
</feature>
<evidence type="ECO:0000259" key="5">
    <source>
        <dbReference type="PROSITE" id="PS51898"/>
    </source>
</evidence>
<dbReference type="Proteomes" id="UP000346198">
    <property type="component" value="Unassembled WGS sequence"/>
</dbReference>
<evidence type="ECO:0000256" key="3">
    <source>
        <dbReference type="ARBA" id="ARBA00023172"/>
    </source>
</evidence>
<dbReference type="InterPro" id="IPR011010">
    <property type="entry name" value="DNA_brk_join_enz"/>
</dbReference>
<gene>
    <name evidence="7" type="primary">xerD_6</name>
    <name evidence="7" type="ORF">SCARR_01627</name>
</gene>
<dbReference type="Gene3D" id="1.10.443.10">
    <property type="entry name" value="Intergrase catalytic core"/>
    <property type="match status" value="1"/>
</dbReference>
<feature type="domain" description="Tyr recombinase" evidence="5">
    <location>
        <begin position="225"/>
        <end position="409"/>
    </location>
</feature>
<dbReference type="PANTHER" id="PTHR30349:SF90">
    <property type="entry name" value="TYROSINE RECOMBINASE XERD"/>
    <property type="match status" value="1"/>
</dbReference>
<dbReference type="AlphaFoldDB" id="A0A6C2UHG1"/>
<reference evidence="7 8" key="1">
    <citation type="submission" date="2019-04" db="EMBL/GenBank/DDBJ databases">
        <authorList>
            <person name="Van Vliet M D."/>
        </authorList>
    </citation>
    <scope>NUCLEOTIDE SEQUENCE [LARGE SCALE GENOMIC DNA]</scope>
    <source>
        <strain evidence="7 8">F21</strain>
    </source>
</reference>
<evidence type="ECO:0000256" key="4">
    <source>
        <dbReference type="PROSITE-ProRule" id="PRU01248"/>
    </source>
</evidence>
<keyword evidence="3" id="KW-0233">DNA recombination</keyword>
<organism evidence="7 8">
    <name type="scientific">Pontiella sulfatireligans</name>
    <dbReference type="NCBI Taxonomy" id="2750658"/>
    <lineage>
        <taxon>Bacteria</taxon>
        <taxon>Pseudomonadati</taxon>
        <taxon>Kiritimatiellota</taxon>
        <taxon>Kiritimatiellia</taxon>
        <taxon>Kiritimatiellales</taxon>
        <taxon>Pontiellaceae</taxon>
        <taxon>Pontiella</taxon>
    </lineage>
</organism>
<accession>A0A6C2UHG1</accession>
<dbReference type="InterPro" id="IPR050090">
    <property type="entry name" value="Tyrosine_recombinase_XerCD"/>
</dbReference>
<dbReference type="CDD" id="cd01188">
    <property type="entry name" value="INT_RitA_C_like"/>
    <property type="match status" value="1"/>
</dbReference>
<keyword evidence="8" id="KW-1185">Reference proteome</keyword>
<evidence type="ECO:0000313" key="7">
    <source>
        <dbReference type="EMBL" id="VGO19568.1"/>
    </source>
</evidence>
<evidence type="ECO:0000256" key="2">
    <source>
        <dbReference type="ARBA" id="ARBA00023125"/>
    </source>
</evidence>
<dbReference type="PANTHER" id="PTHR30349">
    <property type="entry name" value="PHAGE INTEGRASE-RELATED"/>
    <property type="match status" value="1"/>
</dbReference>
<dbReference type="Pfam" id="PF00589">
    <property type="entry name" value="Phage_integrase"/>
    <property type="match status" value="1"/>
</dbReference>
<dbReference type="InterPro" id="IPR002104">
    <property type="entry name" value="Integrase_catalytic"/>
</dbReference>
<name>A0A6C2UHG1_9BACT</name>
<keyword evidence="2 4" id="KW-0238">DNA-binding</keyword>
<dbReference type="Pfam" id="PF02899">
    <property type="entry name" value="Phage_int_SAM_1"/>
    <property type="match status" value="1"/>
</dbReference>
<proteinExistence type="predicted"/>